<evidence type="ECO:0000256" key="1">
    <source>
        <dbReference type="SAM" id="SignalP"/>
    </source>
</evidence>
<dbReference type="AlphaFoldDB" id="A0A4P6X487"/>
<dbReference type="RefSeq" id="WP_133157281.1">
    <property type="nucleotide sequence ID" value="NZ_CP037867.1"/>
</dbReference>
<gene>
    <name evidence="2" type="ORF">HPF_16870</name>
</gene>
<feature type="chain" id="PRO_5020632753" description="Lipocalin-like domain-containing protein" evidence="1">
    <location>
        <begin position="31"/>
        <end position="184"/>
    </location>
</feature>
<organism evidence="2 3">
    <name type="scientific">Hydrogenophaga pseudoflava</name>
    <name type="common">Pseudomonas carboxydoflava</name>
    <dbReference type="NCBI Taxonomy" id="47421"/>
    <lineage>
        <taxon>Bacteria</taxon>
        <taxon>Pseudomonadati</taxon>
        <taxon>Pseudomonadota</taxon>
        <taxon>Betaproteobacteria</taxon>
        <taxon>Burkholderiales</taxon>
        <taxon>Comamonadaceae</taxon>
        <taxon>Hydrogenophaga</taxon>
    </lineage>
</organism>
<protein>
    <recommendedName>
        <fullName evidence="4">Lipocalin-like domain-containing protein</fullName>
    </recommendedName>
</protein>
<dbReference type="KEGG" id="hpse:HPF_16870"/>
<dbReference type="PROSITE" id="PS51257">
    <property type="entry name" value="PROKAR_LIPOPROTEIN"/>
    <property type="match status" value="1"/>
</dbReference>
<evidence type="ECO:0000313" key="3">
    <source>
        <dbReference type="Proteomes" id="UP000293912"/>
    </source>
</evidence>
<keyword evidence="1" id="KW-0732">Signal</keyword>
<dbReference type="EMBL" id="CP037867">
    <property type="protein sequence ID" value="QBM29368.1"/>
    <property type="molecule type" value="Genomic_DNA"/>
</dbReference>
<evidence type="ECO:0008006" key="4">
    <source>
        <dbReference type="Google" id="ProtNLM"/>
    </source>
</evidence>
<evidence type="ECO:0000313" key="2">
    <source>
        <dbReference type="EMBL" id="QBM29368.1"/>
    </source>
</evidence>
<dbReference type="Proteomes" id="UP000293912">
    <property type="component" value="Chromosome"/>
</dbReference>
<reference evidence="2 3" key="1">
    <citation type="submission" date="2019-03" db="EMBL/GenBank/DDBJ databases">
        <authorList>
            <person name="Sebastian G."/>
            <person name="Baumann P."/>
            <person name="Ruckert C."/>
            <person name="Kalinowski J."/>
            <person name="Nebel B."/>
            <person name="Takors R."/>
            <person name="Blombach B."/>
        </authorList>
    </citation>
    <scope>NUCLEOTIDE SEQUENCE [LARGE SCALE GENOMIC DNA]</scope>
    <source>
        <strain evidence="2 3">DSM 1084</strain>
    </source>
</reference>
<keyword evidence="3" id="KW-1185">Reference proteome</keyword>
<accession>A0A4P6X487</accession>
<feature type="signal peptide" evidence="1">
    <location>
        <begin position="1"/>
        <end position="30"/>
    </location>
</feature>
<sequence length="184" mass="18736" precursor="true">MPRIRPLPGFARRPATTVALLFALALSACGGGGGDDTPDGGSGGATPSVSLQALAGDWVQKGCAKAGGQSYKKMLRARVTGANTLDYYEGVFTFGGNDCAGGGRLTGPSKLGTLSFDRSEAGGGLAAHWGLYRTVIGTRHGAVWALRSPPLLCLLGDEIPSIQPTLSAVSASLATVPADNCFVR</sequence>
<proteinExistence type="predicted"/>
<name>A0A4P6X487_HYDPS</name>